<evidence type="ECO:0000259" key="9">
    <source>
        <dbReference type="Pfam" id="PF13813"/>
    </source>
</evidence>
<name>A0AAP0KQ54_9MAGN</name>
<comment type="caution">
    <text evidence="10">The sequence shown here is derived from an EMBL/GenBank/DDBJ whole genome shotgun (WGS) entry which is preliminary data.</text>
</comment>
<keyword evidence="6" id="KW-0472">Membrane</keyword>
<protein>
    <recommendedName>
        <fullName evidence="9">Wax synthase domain-containing protein</fullName>
    </recommendedName>
</protein>
<dbReference type="PANTHER" id="PTHR31595:SF70">
    <property type="entry name" value="LONG-CHAIN-ALCOHOL O-FATTY-ACYLTRANSFERASE 3-RELATED"/>
    <property type="match status" value="1"/>
</dbReference>
<evidence type="ECO:0000256" key="5">
    <source>
        <dbReference type="ARBA" id="ARBA00022989"/>
    </source>
</evidence>
<evidence type="ECO:0000256" key="4">
    <source>
        <dbReference type="ARBA" id="ARBA00022692"/>
    </source>
</evidence>
<dbReference type="EMBL" id="JBBNAE010000001">
    <property type="protein sequence ID" value="KAK9155444.1"/>
    <property type="molecule type" value="Genomic_DNA"/>
</dbReference>
<dbReference type="Proteomes" id="UP001417504">
    <property type="component" value="Unassembled WGS sequence"/>
</dbReference>
<dbReference type="InterPro" id="IPR032805">
    <property type="entry name" value="Wax_synthase_dom"/>
</dbReference>
<dbReference type="InterPro" id="IPR044851">
    <property type="entry name" value="Wax_synthase"/>
</dbReference>
<evidence type="ECO:0000256" key="3">
    <source>
        <dbReference type="ARBA" id="ARBA00022679"/>
    </source>
</evidence>
<organism evidence="10 11">
    <name type="scientific">Stephania japonica</name>
    <dbReference type="NCBI Taxonomy" id="461633"/>
    <lineage>
        <taxon>Eukaryota</taxon>
        <taxon>Viridiplantae</taxon>
        <taxon>Streptophyta</taxon>
        <taxon>Embryophyta</taxon>
        <taxon>Tracheophyta</taxon>
        <taxon>Spermatophyta</taxon>
        <taxon>Magnoliopsida</taxon>
        <taxon>Ranunculales</taxon>
        <taxon>Menispermaceae</taxon>
        <taxon>Menispermoideae</taxon>
        <taxon>Cissampelideae</taxon>
        <taxon>Stephania</taxon>
    </lineage>
</organism>
<evidence type="ECO:0000256" key="2">
    <source>
        <dbReference type="ARBA" id="ARBA00007282"/>
    </source>
</evidence>
<comment type="similarity">
    <text evidence="2">Belongs to the wax synthase family.</text>
</comment>
<gene>
    <name evidence="10" type="ORF">Sjap_002924</name>
</gene>
<dbReference type="GO" id="GO:0006629">
    <property type="term" value="P:lipid metabolic process"/>
    <property type="evidence" value="ECO:0007669"/>
    <property type="project" value="InterPro"/>
</dbReference>
<evidence type="ECO:0000256" key="8">
    <source>
        <dbReference type="SAM" id="MobiDB-lite"/>
    </source>
</evidence>
<feature type="region of interest" description="Disordered" evidence="8">
    <location>
        <begin position="302"/>
        <end position="356"/>
    </location>
</feature>
<keyword evidence="4" id="KW-0812">Transmembrane</keyword>
<dbReference type="AlphaFoldDB" id="A0AAP0KQ54"/>
<sequence>MQTRHHQDCFLSYVPNIALFALLPLPLFPSPHLCGIIAFVTWLANLKLVAFAFDKGPLSSSKGGPISLIQFISIASLPNKTKQSQYSLKSPLNYALKFLVFAVVFPLYANKSLHHYNIILLALYMFNEPYLSTSLQDFWGRRWNLMVGGVLRSSVYEPVRRSIAEPVMGERWGSAFARVATFAVSGLMHEFVYFYWTKVEPTWEVSWFFLVNGVCTAVEVLVKKSELGEKWRLNKVVSGVLTIGFVKGTGVWLLFPQVVRNGLDLRMIEEYRTAFQFLKHQVLWRRSRGRWGGRKRQRLRDSGRRGIDQRVPPRIGGDNERDWSKWGGRRSIQSGRRHGMKVGKMAGGTQVGGEGD</sequence>
<evidence type="ECO:0000256" key="7">
    <source>
        <dbReference type="ARBA" id="ARBA00023315"/>
    </source>
</evidence>
<evidence type="ECO:0000256" key="1">
    <source>
        <dbReference type="ARBA" id="ARBA00004141"/>
    </source>
</evidence>
<comment type="subcellular location">
    <subcellularLocation>
        <location evidence="1">Membrane</location>
        <topology evidence="1">Multi-pass membrane protein</topology>
    </subcellularLocation>
</comment>
<dbReference type="GO" id="GO:0016020">
    <property type="term" value="C:membrane"/>
    <property type="evidence" value="ECO:0007669"/>
    <property type="project" value="UniProtKB-SubCell"/>
</dbReference>
<dbReference type="GO" id="GO:0008374">
    <property type="term" value="F:O-acyltransferase activity"/>
    <property type="evidence" value="ECO:0007669"/>
    <property type="project" value="InterPro"/>
</dbReference>
<reference evidence="10 11" key="1">
    <citation type="submission" date="2024-01" db="EMBL/GenBank/DDBJ databases">
        <title>Genome assemblies of Stephania.</title>
        <authorList>
            <person name="Yang L."/>
        </authorList>
    </citation>
    <scope>NUCLEOTIDE SEQUENCE [LARGE SCALE GENOMIC DNA]</scope>
    <source>
        <strain evidence="10">QJT</strain>
        <tissue evidence="10">Leaf</tissue>
    </source>
</reference>
<keyword evidence="7" id="KW-0012">Acyltransferase</keyword>
<proteinExistence type="inferred from homology"/>
<evidence type="ECO:0000313" key="10">
    <source>
        <dbReference type="EMBL" id="KAK9155444.1"/>
    </source>
</evidence>
<accession>A0AAP0KQ54</accession>
<evidence type="ECO:0000256" key="6">
    <source>
        <dbReference type="ARBA" id="ARBA00023136"/>
    </source>
</evidence>
<evidence type="ECO:0000313" key="11">
    <source>
        <dbReference type="Proteomes" id="UP001417504"/>
    </source>
</evidence>
<keyword evidence="5" id="KW-1133">Transmembrane helix</keyword>
<feature type="compositionally biased region" description="Gly residues" evidence="8">
    <location>
        <begin position="345"/>
        <end position="356"/>
    </location>
</feature>
<dbReference type="PANTHER" id="PTHR31595">
    <property type="entry name" value="LONG-CHAIN-ALCOHOL O-FATTY-ACYLTRANSFERASE 3-RELATED"/>
    <property type="match status" value="1"/>
</dbReference>
<keyword evidence="11" id="KW-1185">Reference proteome</keyword>
<keyword evidence="3" id="KW-0808">Transferase</keyword>
<dbReference type="Pfam" id="PF13813">
    <property type="entry name" value="MBOAT_2"/>
    <property type="match status" value="1"/>
</dbReference>
<feature type="domain" description="Wax synthase" evidence="9">
    <location>
        <begin position="125"/>
        <end position="210"/>
    </location>
</feature>